<comment type="caution">
    <text evidence="2">The sequence shown here is derived from an EMBL/GenBank/DDBJ whole genome shotgun (WGS) entry which is preliminary data.</text>
</comment>
<name>X1BR51_9ZZZZ</name>
<accession>X1BR51</accession>
<dbReference type="AlphaFoldDB" id="X1BR51"/>
<feature type="non-terminal residue" evidence="2">
    <location>
        <position position="1"/>
    </location>
</feature>
<feature type="region of interest" description="Disordered" evidence="1">
    <location>
        <begin position="1"/>
        <end position="32"/>
    </location>
</feature>
<feature type="compositionally biased region" description="Polar residues" evidence="1">
    <location>
        <begin position="1"/>
        <end position="23"/>
    </location>
</feature>
<proteinExistence type="predicted"/>
<reference evidence="2" key="1">
    <citation type="journal article" date="2014" name="Front. Microbiol.">
        <title>High frequency of phylogenetically diverse reductive dehalogenase-homologous genes in deep subseafloor sedimentary metagenomes.</title>
        <authorList>
            <person name="Kawai M."/>
            <person name="Futagami T."/>
            <person name="Toyoda A."/>
            <person name="Takaki Y."/>
            <person name="Nishi S."/>
            <person name="Hori S."/>
            <person name="Arai W."/>
            <person name="Tsubouchi T."/>
            <person name="Morono Y."/>
            <person name="Uchiyama I."/>
            <person name="Ito T."/>
            <person name="Fujiyama A."/>
            <person name="Inagaki F."/>
            <person name="Takami H."/>
        </authorList>
    </citation>
    <scope>NUCLEOTIDE SEQUENCE</scope>
    <source>
        <strain evidence="2">Expedition CK06-06</strain>
    </source>
</reference>
<evidence type="ECO:0000256" key="1">
    <source>
        <dbReference type="SAM" id="MobiDB-lite"/>
    </source>
</evidence>
<dbReference type="EMBL" id="BART01015605">
    <property type="protein sequence ID" value="GAG86643.1"/>
    <property type="molecule type" value="Genomic_DNA"/>
</dbReference>
<gene>
    <name evidence="2" type="ORF">S01H4_30260</name>
</gene>
<evidence type="ECO:0000313" key="2">
    <source>
        <dbReference type="EMBL" id="GAG86643.1"/>
    </source>
</evidence>
<sequence>DSATMSVQDVKSASMAKQIQKQQTRMKTKTVPHKAIHFSTAKTLQPKAWVDLPNIKLSKKQKKKKPVDVLNKAFRQRSWKVPTMKQIIGIRM</sequence>
<organism evidence="2">
    <name type="scientific">marine sediment metagenome</name>
    <dbReference type="NCBI Taxonomy" id="412755"/>
    <lineage>
        <taxon>unclassified sequences</taxon>
        <taxon>metagenomes</taxon>
        <taxon>ecological metagenomes</taxon>
    </lineage>
</organism>
<protein>
    <submittedName>
        <fullName evidence="2">Uncharacterized protein</fullName>
    </submittedName>
</protein>